<name>A0A914XIA9_9BILA</name>
<evidence type="ECO:0000313" key="3">
    <source>
        <dbReference type="WBParaSite" id="PSAMB.scaffold8207size6494.g31107.t1"/>
    </source>
</evidence>
<feature type="region of interest" description="Disordered" evidence="1">
    <location>
        <begin position="29"/>
        <end position="54"/>
    </location>
</feature>
<accession>A0A914XIA9</accession>
<sequence length="112" mass="12528">MAKNTRFRLSSFWSLGRLRKLIPMPINAGLIGRRRRPATPPNQSPNARPSRLPPIFDFGSPLSVTASSLSTSTSDVIFSSINHSMAILFFPAEEKNKELTIGDMTRKSKVRR</sequence>
<organism evidence="2 3">
    <name type="scientific">Plectus sambesii</name>
    <dbReference type="NCBI Taxonomy" id="2011161"/>
    <lineage>
        <taxon>Eukaryota</taxon>
        <taxon>Metazoa</taxon>
        <taxon>Ecdysozoa</taxon>
        <taxon>Nematoda</taxon>
        <taxon>Chromadorea</taxon>
        <taxon>Plectida</taxon>
        <taxon>Plectina</taxon>
        <taxon>Plectoidea</taxon>
        <taxon>Plectidae</taxon>
        <taxon>Plectus</taxon>
    </lineage>
</organism>
<reference evidence="3" key="1">
    <citation type="submission" date="2022-11" db="UniProtKB">
        <authorList>
            <consortium name="WormBaseParasite"/>
        </authorList>
    </citation>
    <scope>IDENTIFICATION</scope>
</reference>
<protein>
    <submittedName>
        <fullName evidence="3">Uncharacterized protein</fullName>
    </submittedName>
</protein>
<proteinExistence type="predicted"/>
<keyword evidence="2" id="KW-1185">Reference proteome</keyword>
<evidence type="ECO:0000256" key="1">
    <source>
        <dbReference type="SAM" id="MobiDB-lite"/>
    </source>
</evidence>
<dbReference type="AlphaFoldDB" id="A0A914XIA9"/>
<dbReference type="WBParaSite" id="PSAMB.scaffold8207size6494.g31107.t1">
    <property type="protein sequence ID" value="PSAMB.scaffold8207size6494.g31107.t1"/>
    <property type="gene ID" value="PSAMB.scaffold8207size6494.g31107"/>
</dbReference>
<dbReference type="Proteomes" id="UP000887566">
    <property type="component" value="Unplaced"/>
</dbReference>
<evidence type="ECO:0000313" key="2">
    <source>
        <dbReference type="Proteomes" id="UP000887566"/>
    </source>
</evidence>